<dbReference type="Gene3D" id="3.40.50.720">
    <property type="entry name" value="NAD(P)-binding Rossmann-like Domain"/>
    <property type="match status" value="1"/>
</dbReference>
<evidence type="ECO:0000256" key="2">
    <source>
        <dbReference type="ARBA" id="ARBA00022857"/>
    </source>
</evidence>
<dbReference type="CDD" id="cd05233">
    <property type="entry name" value="SDR_c"/>
    <property type="match status" value="1"/>
</dbReference>
<keyword evidence="2" id="KW-0521">NADP</keyword>
<dbReference type="EMBL" id="JAPDFR010000002">
    <property type="protein sequence ID" value="KAK0389095.1"/>
    <property type="molecule type" value="Genomic_DNA"/>
</dbReference>
<dbReference type="PRINTS" id="PR00081">
    <property type="entry name" value="GDHRDH"/>
</dbReference>
<keyword evidence="5" id="KW-1185">Reference proteome</keyword>
<dbReference type="GO" id="GO:0016491">
    <property type="term" value="F:oxidoreductase activity"/>
    <property type="evidence" value="ECO:0007669"/>
    <property type="project" value="UniProtKB-KW"/>
</dbReference>
<keyword evidence="3" id="KW-0560">Oxidoreductase</keyword>
<evidence type="ECO:0000313" key="4">
    <source>
        <dbReference type="EMBL" id="KAK0389095.1"/>
    </source>
</evidence>
<evidence type="ECO:0000256" key="1">
    <source>
        <dbReference type="ARBA" id="ARBA00006484"/>
    </source>
</evidence>
<dbReference type="SUPFAM" id="SSF51735">
    <property type="entry name" value="NAD(P)-binding Rossmann-fold domains"/>
    <property type="match status" value="1"/>
</dbReference>
<evidence type="ECO:0000256" key="3">
    <source>
        <dbReference type="ARBA" id="ARBA00023002"/>
    </source>
</evidence>
<dbReference type="InterPro" id="IPR002347">
    <property type="entry name" value="SDR_fam"/>
</dbReference>
<dbReference type="Proteomes" id="UP001175261">
    <property type="component" value="Unassembled WGS sequence"/>
</dbReference>
<reference evidence="4" key="1">
    <citation type="submission" date="2022-10" db="EMBL/GenBank/DDBJ databases">
        <title>Determination and structural analysis of whole genome sequence of Sarocladium strictum F4-1.</title>
        <authorList>
            <person name="Hu L."/>
            <person name="Jiang Y."/>
        </authorList>
    </citation>
    <scope>NUCLEOTIDE SEQUENCE</scope>
    <source>
        <strain evidence="4">F4-1</strain>
    </source>
</reference>
<dbReference type="InterPro" id="IPR036291">
    <property type="entry name" value="NAD(P)-bd_dom_sf"/>
</dbReference>
<organism evidence="4 5">
    <name type="scientific">Sarocladium strictum</name>
    <name type="common">Black bundle disease fungus</name>
    <name type="synonym">Acremonium strictum</name>
    <dbReference type="NCBI Taxonomy" id="5046"/>
    <lineage>
        <taxon>Eukaryota</taxon>
        <taxon>Fungi</taxon>
        <taxon>Dikarya</taxon>
        <taxon>Ascomycota</taxon>
        <taxon>Pezizomycotina</taxon>
        <taxon>Sordariomycetes</taxon>
        <taxon>Hypocreomycetidae</taxon>
        <taxon>Hypocreales</taxon>
        <taxon>Sarocladiaceae</taxon>
        <taxon>Sarocladium</taxon>
    </lineage>
</organism>
<dbReference type="AlphaFoldDB" id="A0AA39GKK5"/>
<comment type="similarity">
    <text evidence="1">Belongs to the short-chain dehydrogenases/reductases (SDR) family.</text>
</comment>
<comment type="caution">
    <text evidence="4">The sequence shown here is derived from an EMBL/GenBank/DDBJ whole genome shotgun (WGS) entry which is preliminary data.</text>
</comment>
<proteinExistence type="inferred from homology"/>
<dbReference type="Pfam" id="PF13561">
    <property type="entry name" value="adh_short_C2"/>
    <property type="match status" value="1"/>
</dbReference>
<dbReference type="PANTHER" id="PTHR43618:SF13">
    <property type="entry name" value="CHAIN DEHYDROGENASE, PUTATIVE (AFU_ORTHOLOGUE AFUA_1G17650)-RELATED"/>
    <property type="match status" value="1"/>
</dbReference>
<name>A0AA39GKK5_SARSR</name>
<accession>A0AA39GKK5</accession>
<dbReference type="InterPro" id="IPR052178">
    <property type="entry name" value="Sec_Metab_Biosynth_SDR"/>
</dbReference>
<evidence type="ECO:0000313" key="5">
    <source>
        <dbReference type="Proteomes" id="UP001175261"/>
    </source>
</evidence>
<gene>
    <name evidence="4" type="ORF">NLU13_2671</name>
</gene>
<sequence length="263" mass="28781">MHGTSRTYISFALNPIMATRPVVLVTAGSAGLGRAAVELFATHGYRVVINYSSDKTRADELLAELKVRGAGDHLAIQADLSLRTEVERLVNETYQAVGRIDVVFSNVGWSHFRDTTRLDDNAFDEDWDKAYTMNVKTHLWLLRAAEPYLAEAEGAFISTASVAGVSGMGSALAYGASKAAQIHMMKGLATMVGPKIRVNTISPGLLETEWALRFTEEQKEKHKAQTRLKRFARVEDAAEQVLSLARNKSITGINIVIDAGFVP</sequence>
<dbReference type="PANTHER" id="PTHR43618">
    <property type="entry name" value="7-ALPHA-HYDROXYSTEROID DEHYDROGENASE"/>
    <property type="match status" value="1"/>
</dbReference>
<protein>
    <submittedName>
        <fullName evidence="4">Uncharacterized protein</fullName>
    </submittedName>
</protein>